<protein>
    <submittedName>
        <fullName evidence="1">Uncharacterized protein</fullName>
    </submittedName>
</protein>
<dbReference type="AlphaFoldDB" id="A0A9E7HA23"/>
<gene>
    <name evidence="1" type="ORF">MUK42_33479</name>
</gene>
<evidence type="ECO:0000313" key="1">
    <source>
        <dbReference type="EMBL" id="URE30554.1"/>
    </source>
</evidence>
<organism evidence="1 2">
    <name type="scientific">Musa troglodytarum</name>
    <name type="common">fe'i banana</name>
    <dbReference type="NCBI Taxonomy" id="320322"/>
    <lineage>
        <taxon>Eukaryota</taxon>
        <taxon>Viridiplantae</taxon>
        <taxon>Streptophyta</taxon>
        <taxon>Embryophyta</taxon>
        <taxon>Tracheophyta</taxon>
        <taxon>Spermatophyta</taxon>
        <taxon>Magnoliopsida</taxon>
        <taxon>Liliopsida</taxon>
        <taxon>Zingiberales</taxon>
        <taxon>Musaceae</taxon>
        <taxon>Musa</taxon>
    </lineage>
</organism>
<name>A0A9E7HA23_9LILI</name>
<dbReference type="EMBL" id="CP097510">
    <property type="protein sequence ID" value="URE30554.1"/>
    <property type="molecule type" value="Genomic_DNA"/>
</dbReference>
<sequence>MQKPENWLITPLISPSSSTLWINLHPAMAWPPSYRHTIPASSPTREAAFLASLPTALSKIQPLKRWPWSPIRSRTTGIRRETTLGSMPARSSQT</sequence>
<accession>A0A9E7HA23</accession>
<reference evidence="1" key="1">
    <citation type="submission" date="2022-05" db="EMBL/GenBank/DDBJ databases">
        <title>The Musa troglodytarum L. genome provides insights into the mechanism of non-climacteric behaviour and enrichment of carotenoids.</title>
        <authorList>
            <person name="Wang J."/>
        </authorList>
    </citation>
    <scope>NUCLEOTIDE SEQUENCE</scope>
    <source>
        <tissue evidence="1">Leaf</tissue>
    </source>
</reference>
<proteinExistence type="predicted"/>
<evidence type="ECO:0000313" key="2">
    <source>
        <dbReference type="Proteomes" id="UP001055439"/>
    </source>
</evidence>
<dbReference type="Proteomes" id="UP001055439">
    <property type="component" value="Chromosome 8"/>
</dbReference>
<keyword evidence="2" id="KW-1185">Reference proteome</keyword>